<dbReference type="Proteomes" id="UP001223016">
    <property type="component" value="Unassembled WGS sequence"/>
</dbReference>
<evidence type="ECO:0000313" key="2">
    <source>
        <dbReference type="Proteomes" id="UP001223016"/>
    </source>
</evidence>
<evidence type="ECO:0000313" key="1">
    <source>
        <dbReference type="EMBL" id="MDO7928239.1"/>
    </source>
</evidence>
<dbReference type="RefSeq" id="WP_304575216.1">
    <property type="nucleotide sequence ID" value="NZ_JAUQOO010000011.1"/>
</dbReference>
<reference evidence="1 2" key="1">
    <citation type="submission" date="2023-07" db="EMBL/GenBank/DDBJ databases">
        <title>Identification of four novel Pseudomonas species associated with bacterial leaf spot of cucurbits.</title>
        <authorList>
            <person name="Fullem K.R."/>
        </authorList>
    </citation>
    <scope>NUCLEOTIDE SEQUENCE [LARGE SCALE GENOMIC DNA]</scope>
    <source>
        <strain evidence="1 2">KFB 138</strain>
    </source>
</reference>
<organism evidence="1 2">
    <name type="scientific">Pseudomonas serbiensis</name>
    <dbReference type="NCBI Taxonomy" id="3064350"/>
    <lineage>
        <taxon>Bacteria</taxon>
        <taxon>Pseudomonadati</taxon>
        <taxon>Pseudomonadota</taxon>
        <taxon>Gammaproteobacteria</taxon>
        <taxon>Pseudomonadales</taxon>
        <taxon>Pseudomonadaceae</taxon>
        <taxon>Pseudomonas</taxon>
    </lineage>
</organism>
<accession>A0ABT9CRX2</accession>
<keyword evidence="2" id="KW-1185">Reference proteome</keyword>
<comment type="caution">
    <text evidence="1">The sequence shown here is derived from an EMBL/GenBank/DDBJ whole genome shotgun (WGS) entry which is preliminary data.</text>
</comment>
<sequence length="124" mass="13908">MQIKTALLLANPCDDENDDMALLCCHDEKNELFSLARFPDEDEVEITVCDDTVYVTDLKVSLNTTHLVVEISAEDAEALGGDTRYEILHNTSADDLSEVQQTVQIILENVGTYISEFEQRKGVR</sequence>
<dbReference type="EMBL" id="JAUQOO010000011">
    <property type="protein sequence ID" value="MDO7928239.1"/>
    <property type="molecule type" value="Genomic_DNA"/>
</dbReference>
<protein>
    <submittedName>
        <fullName evidence="1">Uncharacterized protein</fullName>
    </submittedName>
</protein>
<name>A0ABT9CRX2_9PSED</name>
<gene>
    <name evidence="1" type="ORF">Q6A51_15715</name>
</gene>
<proteinExistence type="predicted"/>